<accession>A0A7M1IDM7</accession>
<sequence>MLNKIVTVVCFLIVAAVAASMIAVGLEHEKNGEIVPMILALPGLYFFYLCAMKLKRMLTK</sequence>
<feature type="transmembrane region" description="Helical" evidence="1">
    <location>
        <begin position="34"/>
        <end position="51"/>
    </location>
</feature>
<evidence type="ECO:0000313" key="2">
    <source>
        <dbReference type="EMBL" id="QOQ37671.1"/>
    </source>
</evidence>
<keyword evidence="3" id="KW-1185">Reference proteome</keyword>
<dbReference type="Proteomes" id="UP000594005">
    <property type="component" value="Segment"/>
</dbReference>
<dbReference type="EMBL" id="MT894004">
    <property type="protein sequence ID" value="QOQ37671.1"/>
    <property type="molecule type" value="Genomic_DNA"/>
</dbReference>
<proteinExistence type="predicted"/>
<evidence type="ECO:0000313" key="3">
    <source>
        <dbReference type="Proteomes" id="UP000594005"/>
    </source>
</evidence>
<name>A0A7M1IDM7_9CAUD</name>
<reference evidence="2 3" key="1">
    <citation type="submission" date="2020-08" db="EMBL/GenBank/DDBJ databases">
        <title>The component parts of bacteriophage virions accurately defined by a machine-learning approach built on evolutionary features.</title>
        <authorList>
            <person name="Thung T.Y."/>
            <person name="White M.E."/>
            <person name="Dai W."/>
            <person name="Wilksch J.J."/>
            <person name="Bamert R.S."/>
            <person name="Rocker A."/>
            <person name="Williams D.E."/>
            <person name="Huang C."/>
            <person name="Schittenhelm R.R."/>
            <person name="Barr J.J."/>
            <person name="Jameson E."/>
            <person name="Mcgowan S."/>
            <person name="Zhang Y."/>
            <person name="Wang J."/>
            <person name="Dunstan R."/>
            <person name="Lithgow T."/>
        </authorList>
    </citation>
    <scope>NUCLEOTIDE SEQUENCE [LARGE SCALE GENOMIC DNA]</scope>
</reference>
<evidence type="ECO:0000256" key="1">
    <source>
        <dbReference type="SAM" id="Phobius"/>
    </source>
</evidence>
<keyword evidence="1" id="KW-0472">Membrane</keyword>
<organism evidence="2 3">
    <name type="scientific">Klebsiella phage MEW1</name>
    <dbReference type="NCBI Taxonomy" id="2776813"/>
    <lineage>
        <taxon>Viruses</taxon>
        <taxon>Duplodnaviria</taxon>
        <taxon>Heunggongvirae</taxon>
        <taxon>Uroviricota</taxon>
        <taxon>Caudoviricetes</taxon>
        <taxon>Jameshumphriesvirinae</taxon>
        <taxon>Sircambvirus</taxon>
        <taxon>Sircambvirus MEW1</taxon>
    </lineage>
</organism>
<gene>
    <name evidence="2" type="ORF">MEW1_14</name>
</gene>
<protein>
    <submittedName>
        <fullName evidence="2">Uncharacterized protein</fullName>
    </submittedName>
</protein>
<keyword evidence="1" id="KW-0812">Transmembrane</keyword>
<keyword evidence="1" id="KW-1133">Transmembrane helix</keyword>